<gene>
    <name evidence="1" type="ORF">SNR37_003141</name>
</gene>
<dbReference type="InterPro" id="IPR036397">
    <property type="entry name" value="RNaseH_sf"/>
</dbReference>
<dbReference type="Gene3D" id="3.30.420.10">
    <property type="entry name" value="Ribonuclease H-like superfamily/Ribonuclease H"/>
    <property type="match status" value="1"/>
</dbReference>
<dbReference type="SUPFAM" id="SSF53098">
    <property type="entry name" value="Ribonuclease H-like"/>
    <property type="match status" value="1"/>
</dbReference>
<accession>A0ABU7G3Y7</accession>
<dbReference type="EMBL" id="JAYDYW010000006">
    <property type="protein sequence ID" value="MEE1673714.1"/>
    <property type="molecule type" value="Genomic_DNA"/>
</dbReference>
<protein>
    <submittedName>
        <fullName evidence="1">Transposase</fullName>
    </submittedName>
</protein>
<proteinExistence type="predicted"/>
<evidence type="ECO:0000313" key="1">
    <source>
        <dbReference type="EMBL" id="MEE1673714.1"/>
    </source>
</evidence>
<name>A0ABU7G3Y7_9ALTE</name>
<dbReference type="Proteomes" id="UP001310248">
    <property type="component" value="Unassembled WGS sequence"/>
</dbReference>
<keyword evidence="2" id="KW-1185">Reference proteome</keyword>
<sequence length="753" mass="86508">MLVNQRIGSVGTKEKFVELLIVDINEQEGKIAVTDVSRDTPRRPSVLNIEYVETKLRLKQWKLEDHDFPEALYKPDTALVERFLSKQLFHVQSNAKSKSKSLRNPLEMRDEAWSALDPLLDNPELRHRYLYGDPAGILTQLEALSGRSRKYITTNLNRYFYYGGMRNSLLPTYYFCGSNFSLQESRKLLEDGSYDLSRKPGPDTEHGNAYNFVTKDEIAKIEKFLKRHIPNKQDVVLERLYDDYIENCCSIKIRPNGATDDDIIQDFHMALERRHLISPKAFKRQVKKIIPDIEFLRKKVGAKSYLRDHAPKTGVAKHGLRGATSRYEIDSTVLDIYVRYEFSNELLSIGRPILYLVVDVVTGMIVGMHVAFHGPDWTGAGQALLNAFSDKVEFCKKFGLQIEEEDWPCHHVCRELTADRGTENTDANMEALLKGKIGIEIVNLNPYYQGSAKGTVEKKFNTVQEKTLSFKAGKVEKVRRHEDKHASRRALFTYEELVKALIKTILHANNDVSRVNARTFEMERDGVAYTPRAMWNYSLKRSVISPAEVSKERLMFALLPEGKASVQGRGVFYNGLFYNSKEYERLGHIDVAKNFGRKPITIRHSDTSTNSIWWRDEDSKKLYKLDLTERSEAYKNLNWASVLHRLKILKHELELEREQGFIGRIVLNSDLRAMERAAERKVRKLKQSRAKSAAKGTKDRQHIAGDMQKNDYQVELQVTFSGETVAPTEVAFRASEPKSWSNPYATTVEAKYG</sequence>
<reference evidence="2" key="1">
    <citation type="submission" date="2023-07" db="EMBL/GenBank/DDBJ databases">
        <title>Draft genome sequence of Agarivorans aestuarii strain ZMCS4, a CAZymes producing bacteria isolated from the marine brown algae Clodostephus spongiosus.</title>
        <authorList>
            <person name="Lorente B."/>
            <person name="Cabral C."/>
            <person name="Frias J."/>
            <person name="Faria J."/>
            <person name="Toubarro D."/>
        </authorList>
    </citation>
    <scope>NUCLEOTIDE SEQUENCE [LARGE SCALE GENOMIC DNA]</scope>
    <source>
        <strain evidence="2">ZMCS4</strain>
    </source>
</reference>
<dbReference type="RefSeq" id="WP_329774963.1">
    <property type="nucleotide sequence ID" value="NZ_JAYDYW010000006.1"/>
</dbReference>
<evidence type="ECO:0000313" key="2">
    <source>
        <dbReference type="Proteomes" id="UP001310248"/>
    </source>
</evidence>
<dbReference type="InterPro" id="IPR012337">
    <property type="entry name" value="RNaseH-like_sf"/>
</dbReference>
<comment type="caution">
    <text evidence="1">The sequence shown here is derived from an EMBL/GenBank/DDBJ whole genome shotgun (WGS) entry which is preliminary data.</text>
</comment>
<organism evidence="1 2">
    <name type="scientific">Agarivorans aestuarii</name>
    <dbReference type="NCBI Taxonomy" id="1563703"/>
    <lineage>
        <taxon>Bacteria</taxon>
        <taxon>Pseudomonadati</taxon>
        <taxon>Pseudomonadota</taxon>
        <taxon>Gammaproteobacteria</taxon>
        <taxon>Alteromonadales</taxon>
        <taxon>Alteromonadaceae</taxon>
        <taxon>Agarivorans</taxon>
    </lineage>
</organism>